<comment type="similarity">
    <text evidence="2">Belongs to the methyl-accepting chemotaxis (MCP) protein family.</text>
</comment>
<feature type="domain" description="Methyl-accepting transducer" evidence="6">
    <location>
        <begin position="353"/>
        <end position="610"/>
    </location>
</feature>
<feature type="transmembrane region" description="Helical" evidence="5">
    <location>
        <begin position="91"/>
        <end position="107"/>
    </location>
</feature>
<feature type="transmembrane region" description="Helical" evidence="5">
    <location>
        <begin position="153"/>
        <end position="172"/>
    </location>
</feature>
<proteinExistence type="inferred from homology"/>
<dbReference type="Pfam" id="PF00015">
    <property type="entry name" value="MCPsignal"/>
    <property type="match status" value="1"/>
</dbReference>
<dbReference type="CDD" id="cd06225">
    <property type="entry name" value="HAMP"/>
    <property type="match status" value="1"/>
</dbReference>
<protein>
    <submittedName>
        <fullName evidence="8">Methyl-accepting chemotaxis protein</fullName>
    </submittedName>
</protein>
<dbReference type="PANTHER" id="PTHR32089:SF112">
    <property type="entry name" value="LYSOZYME-LIKE PROTEIN-RELATED"/>
    <property type="match status" value="1"/>
</dbReference>
<evidence type="ECO:0000259" key="6">
    <source>
        <dbReference type="PROSITE" id="PS50111"/>
    </source>
</evidence>
<gene>
    <name evidence="8" type="ORF">N6H18_00055</name>
</gene>
<dbReference type="Pfam" id="PF18947">
    <property type="entry name" value="HAMP_2"/>
    <property type="match status" value="1"/>
</dbReference>
<organism evidence="8 9">
    <name type="scientific">Reichenbachiella agarivorans</name>
    <dbReference type="NCBI Taxonomy" id="2979464"/>
    <lineage>
        <taxon>Bacteria</taxon>
        <taxon>Pseudomonadati</taxon>
        <taxon>Bacteroidota</taxon>
        <taxon>Cytophagia</taxon>
        <taxon>Cytophagales</taxon>
        <taxon>Reichenbachiellaceae</taxon>
        <taxon>Reichenbachiella</taxon>
    </lineage>
</organism>
<keyword evidence="5" id="KW-1133">Transmembrane helix</keyword>
<evidence type="ECO:0000256" key="1">
    <source>
        <dbReference type="ARBA" id="ARBA00023224"/>
    </source>
</evidence>
<keyword evidence="5" id="KW-0812">Transmembrane</keyword>
<dbReference type="SMART" id="SM00283">
    <property type="entry name" value="MA"/>
    <property type="match status" value="1"/>
</dbReference>
<dbReference type="PANTHER" id="PTHR32089">
    <property type="entry name" value="METHYL-ACCEPTING CHEMOTAXIS PROTEIN MCPB"/>
    <property type="match status" value="1"/>
</dbReference>
<dbReference type="Gene3D" id="1.10.287.950">
    <property type="entry name" value="Methyl-accepting chemotaxis protein"/>
    <property type="match status" value="1"/>
</dbReference>
<accession>A0ABY6CPF8</accession>
<name>A0ABY6CPF8_9BACT</name>
<evidence type="ECO:0000313" key="8">
    <source>
        <dbReference type="EMBL" id="UXP32367.1"/>
    </source>
</evidence>
<dbReference type="PROSITE" id="PS50111">
    <property type="entry name" value="CHEMOTAXIS_TRANSDUC_2"/>
    <property type="match status" value="1"/>
</dbReference>
<dbReference type="RefSeq" id="WP_262309802.1">
    <property type="nucleotide sequence ID" value="NZ_CP106679.1"/>
</dbReference>
<keyword evidence="5" id="KW-0472">Membrane</keyword>
<feature type="coiled-coil region" evidence="4">
    <location>
        <begin position="315"/>
        <end position="346"/>
    </location>
</feature>
<feature type="transmembrane region" description="Helical" evidence="5">
    <location>
        <begin position="67"/>
        <end position="85"/>
    </location>
</feature>
<dbReference type="EMBL" id="CP106679">
    <property type="protein sequence ID" value="UXP32367.1"/>
    <property type="molecule type" value="Genomic_DNA"/>
</dbReference>
<keyword evidence="4" id="KW-0175">Coiled coil</keyword>
<dbReference type="InterPro" id="IPR004089">
    <property type="entry name" value="MCPsignal_dom"/>
</dbReference>
<sequence>MNSDISLAFDLVTKKTEKTIMFIVTGLFLFGVTISLHYDTWTLGIGVGALSLLLVLLTRVFYSGKLIFRLVAGAVMALYMLQFIAQLHGLFEMHFWFFILPIILIFFQDWRVYIPFGLLVTVHHVLIFALYMGGQDQYMTYLYGNVDVALSTFLYHMGLAVLGLCVSIWAAVKLKSETISNLQSNLNLNAQLEEMNRMALDVKKIAAEITSNKTSTGQEKSTSELLATLGSDFSLAINGLITETNDVVTQAGMEGNLGARMSLDGKGGNWRMMAESINNLMVSISIPVMKVTQITKGMADGDLSHRYDVAAQGDMKMLADNLNQALDNLSRLLTQISLDIVSLEEESTGMLSSGQEMEGSTNEIVSAITQMSTGAQRQLNSIENISKVLEDTLATAKGLESKTLEVMESAKIGSTNSEKGKEIVAHVVNDMGKISDYSVSTKESIKVLNQRSIEISRVLGVITDISSQTNLLALNAAIEAAQAGDAGRGFAVVAEEIRKLAEGSRKSAQEIEQLISDVKRDTENATKIMEEMSVSVVSGVNSSQKTAEVFNLISDSTKISFDLSQQILNDSKNQVKSMSDVVNDVESIVVIAEQTAAGTEEVSSSATELSAGMNNYIKTSAHLNNMANELKKGVSRFRLN</sequence>
<dbReference type="PROSITE" id="PS50885">
    <property type="entry name" value="HAMP"/>
    <property type="match status" value="1"/>
</dbReference>
<keyword evidence="1 3" id="KW-0807">Transducer</keyword>
<feature type="transmembrane region" description="Helical" evidence="5">
    <location>
        <begin position="44"/>
        <end position="62"/>
    </location>
</feature>
<reference evidence="8" key="1">
    <citation type="submission" date="2022-09" db="EMBL/GenBank/DDBJ databases">
        <title>Comparative genomics and taxonomic characterization of three novel marine species of genus Reichenbachiella exhibiting antioxidant and polysaccharide degradation activities.</title>
        <authorList>
            <person name="Muhammad N."/>
            <person name="Lee Y.-J."/>
            <person name="Ko J."/>
            <person name="Kim S.-G."/>
        </authorList>
    </citation>
    <scope>NUCLEOTIDE SEQUENCE</scope>
    <source>
        <strain evidence="8">BKB1-1</strain>
    </source>
</reference>
<dbReference type="InterPro" id="IPR003660">
    <property type="entry name" value="HAMP_dom"/>
</dbReference>
<feature type="domain" description="HAMP" evidence="7">
    <location>
        <begin position="282"/>
        <end position="334"/>
    </location>
</feature>
<dbReference type="SUPFAM" id="SSF58104">
    <property type="entry name" value="Methyl-accepting chemotaxis protein (MCP) signaling domain"/>
    <property type="match status" value="1"/>
</dbReference>
<evidence type="ECO:0000259" key="7">
    <source>
        <dbReference type="PROSITE" id="PS50885"/>
    </source>
</evidence>
<keyword evidence="9" id="KW-1185">Reference proteome</keyword>
<dbReference type="Proteomes" id="UP001065174">
    <property type="component" value="Chromosome"/>
</dbReference>
<feature type="transmembrane region" description="Helical" evidence="5">
    <location>
        <begin position="112"/>
        <end position="133"/>
    </location>
</feature>
<dbReference type="Gene3D" id="1.20.120.1530">
    <property type="match status" value="1"/>
</dbReference>
<feature type="transmembrane region" description="Helical" evidence="5">
    <location>
        <begin position="20"/>
        <end position="38"/>
    </location>
</feature>
<dbReference type="CDD" id="cd11386">
    <property type="entry name" value="MCP_signal"/>
    <property type="match status" value="1"/>
</dbReference>
<evidence type="ECO:0000256" key="3">
    <source>
        <dbReference type="PROSITE-ProRule" id="PRU00284"/>
    </source>
</evidence>
<evidence type="ECO:0000256" key="2">
    <source>
        <dbReference type="ARBA" id="ARBA00029447"/>
    </source>
</evidence>
<evidence type="ECO:0000313" key="9">
    <source>
        <dbReference type="Proteomes" id="UP001065174"/>
    </source>
</evidence>
<evidence type="ECO:0000256" key="4">
    <source>
        <dbReference type="SAM" id="Coils"/>
    </source>
</evidence>
<evidence type="ECO:0000256" key="5">
    <source>
        <dbReference type="SAM" id="Phobius"/>
    </source>
</evidence>